<dbReference type="PROSITE" id="PS51686">
    <property type="entry name" value="SAM_MT_RSMB_NOP"/>
    <property type="match status" value="1"/>
</dbReference>
<dbReference type="InterPro" id="IPR035926">
    <property type="entry name" value="NusB-like_sf"/>
</dbReference>
<dbReference type="Gene3D" id="3.40.50.150">
    <property type="entry name" value="Vaccinia Virus protein VP39"/>
    <property type="match status" value="1"/>
</dbReference>
<dbReference type="CDD" id="cd02440">
    <property type="entry name" value="AdoMet_MTases"/>
    <property type="match status" value="1"/>
</dbReference>
<accession>Q2IGM3</accession>
<dbReference type="Gene3D" id="1.10.940.10">
    <property type="entry name" value="NusB-like"/>
    <property type="match status" value="1"/>
</dbReference>
<dbReference type="Proteomes" id="UP000001935">
    <property type="component" value="Chromosome"/>
</dbReference>
<evidence type="ECO:0000256" key="5">
    <source>
        <dbReference type="PROSITE-ProRule" id="PRU01023"/>
    </source>
</evidence>
<dbReference type="PANTHER" id="PTHR22807">
    <property type="entry name" value="NOP2 YEAST -RELATED NOL1/NOP2/FMU SUN DOMAIN-CONTAINING"/>
    <property type="match status" value="1"/>
</dbReference>
<dbReference type="PRINTS" id="PR02008">
    <property type="entry name" value="RCMTFAMILY"/>
</dbReference>
<evidence type="ECO:0000313" key="7">
    <source>
        <dbReference type="EMBL" id="ABC83734.1"/>
    </source>
</evidence>
<feature type="binding site" evidence="5">
    <location>
        <position position="292"/>
    </location>
    <ligand>
        <name>S-adenosyl-L-methionine</name>
        <dbReference type="ChEBI" id="CHEBI:59789"/>
    </ligand>
</feature>
<reference evidence="7 8" key="1">
    <citation type="submission" date="2006-01" db="EMBL/GenBank/DDBJ databases">
        <title>Complete sequence of Anaeromyxobacter dehalogenans 2CP-C.</title>
        <authorList>
            <consortium name="US DOE Joint Genome Institute"/>
            <person name="Copeland A."/>
            <person name="Lucas S."/>
            <person name="Lapidus A."/>
            <person name="Barry K."/>
            <person name="Detter J.C."/>
            <person name="Glavina T."/>
            <person name="Hammon N."/>
            <person name="Israni S."/>
            <person name="Pitluck S."/>
            <person name="Brettin T."/>
            <person name="Bruce D."/>
            <person name="Han C."/>
            <person name="Tapia R."/>
            <person name="Gilna P."/>
            <person name="Kiss H."/>
            <person name="Schmutz J."/>
            <person name="Larimer F."/>
            <person name="Land M."/>
            <person name="Kyrpides N."/>
            <person name="Anderson I."/>
            <person name="Sanford R.A."/>
            <person name="Ritalahti K.M."/>
            <person name="Thomas H.S."/>
            <person name="Kirby J.R."/>
            <person name="Zhulin I.B."/>
            <person name="Loeffler F.E."/>
            <person name="Richardson P."/>
        </authorList>
    </citation>
    <scope>NUCLEOTIDE SEQUENCE [LARGE SCALE GENOMIC DNA]</scope>
    <source>
        <strain evidence="7 8">2CP-C</strain>
    </source>
</reference>
<dbReference type="PANTHER" id="PTHR22807:SF53">
    <property type="entry name" value="RIBOSOMAL RNA SMALL SUBUNIT METHYLTRANSFERASE B-RELATED"/>
    <property type="match status" value="1"/>
</dbReference>
<keyword evidence="3 5" id="KW-0949">S-adenosyl-L-methionine</keyword>
<dbReference type="eggNOG" id="COG0144">
    <property type="taxonomic scope" value="Bacteria"/>
</dbReference>
<keyword evidence="2 5" id="KW-0808">Transferase</keyword>
<dbReference type="GO" id="GO:0001510">
    <property type="term" value="P:RNA methylation"/>
    <property type="evidence" value="ECO:0007669"/>
    <property type="project" value="InterPro"/>
</dbReference>
<keyword evidence="4 5" id="KW-0694">RNA-binding</keyword>
<evidence type="ECO:0000256" key="4">
    <source>
        <dbReference type="ARBA" id="ARBA00022884"/>
    </source>
</evidence>
<dbReference type="SUPFAM" id="SSF53335">
    <property type="entry name" value="S-adenosyl-L-methionine-dependent methyltransferases"/>
    <property type="match status" value="1"/>
</dbReference>
<dbReference type="GO" id="GO:0008173">
    <property type="term" value="F:RNA methyltransferase activity"/>
    <property type="evidence" value="ECO:0007669"/>
    <property type="project" value="InterPro"/>
</dbReference>
<evidence type="ECO:0000259" key="6">
    <source>
        <dbReference type="PROSITE" id="PS51686"/>
    </source>
</evidence>
<feature type="domain" description="SAM-dependent MTase RsmB/NOP-type" evidence="6">
    <location>
        <begin position="175"/>
        <end position="450"/>
    </location>
</feature>
<dbReference type="EMBL" id="CP000251">
    <property type="protein sequence ID" value="ABC83734.1"/>
    <property type="molecule type" value="Genomic_DNA"/>
</dbReference>
<dbReference type="eggNOG" id="COG0781">
    <property type="taxonomic scope" value="Bacteria"/>
</dbReference>
<proteinExistence type="inferred from homology"/>
<sequence>MAVRTSIPAAGARGIAFEVLRRVDEGGAYASRALDAALGAAGALDPREAGLATQLVYGTLRRALALDAALAPHSRRPLAELDPAARVALRLGAYQLLVLGTPAHAAVGETVTLAKAADHGRAAGYVNAVLRALSRAPRFPDPPALEADPAGHVAAAEALPRWVAEEWVAWLGAGEALALARAMNAPAPLCVRTPDREALLGRARAAGLTAAPAARAPGGVVLTGASVAELAHAAGDVPFQVQDEAAQLVTLLAAGDLAGRPARVLDACAAPGGKAFHLAELLGPGAEVVAVELHPRKADELAREAARRGLPAVRVVCADAGKPIPGLEPGSFDAVLVDAPCAGLGTLRRHPELKLRRAPGDLPRMAALQRQIALNAARYARPGAPVVYSICSLSRAEGPEVVEALLAQGFRRAPPPAGFPADVLDAQGDLLALPSRHGTDGFYAARLVRDAPSTD</sequence>
<dbReference type="OrthoDB" id="9810297at2"/>
<dbReference type="GO" id="GO:0006355">
    <property type="term" value="P:regulation of DNA-templated transcription"/>
    <property type="evidence" value="ECO:0007669"/>
    <property type="project" value="InterPro"/>
</dbReference>
<name>Q2IGM3_ANADE</name>
<organism evidence="7 8">
    <name type="scientific">Anaeromyxobacter dehalogenans (strain 2CP-C)</name>
    <dbReference type="NCBI Taxonomy" id="290397"/>
    <lineage>
        <taxon>Bacteria</taxon>
        <taxon>Pseudomonadati</taxon>
        <taxon>Myxococcota</taxon>
        <taxon>Myxococcia</taxon>
        <taxon>Myxococcales</taxon>
        <taxon>Cystobacterineae</taxon>
        <taxon>Anaeromyxobacteraceae</taxon>
        <taxon>Anaeromyxobacter</taxon>
    </lineage>
</organism>
<protein>
    <submittedName>
        <fullName evidence="7">NusB/RsmB/TIM44 family protein</fullName>
    </submittedName>
</protein>
<comment type="similarity">
    <text evidence="5">Belongs to the class I-like SAM-binding methyltransferase superfamily. RsmB/NOP family.</text>
</comment>
<evidence type="ECO:0000256" key="3">
    <source>
        <dbReference type="ARBA" id="ARBA00022691"/>
    </source>
</evidence>
<feature type="binding site" evidence="5">
    <location>
        <position position="338"/>
    </location>
    <ligand>
        <name>S-adenosyl-L-methionine</name>
        <dbReference type="ChEBI" id="CHEBI:59789"/>
    </ligand>
</feature>
<dbReference type="STRING" id="290397.Adeh_3970"/>
<dbReference type="InterPro" id="IPR001678">
    <property type="entry name" value="MeTrfase_RsmB-F_NOP2_dom"/>
</dbReference>
<dbReference type="Pfam" id="PF01189">
    <property type="entry name" value="Methyltr_RsmB-F"/>
    <property type="match status" value="1"/>
</dbReference>
<evidence type="ECO:0000313" key="8">
    <source>
        <dbReference type="Proteomes" id="UP000001935"/>
    </source>
</evidence>
<dbReference type="InterPro" id="IPR006027">
    <property type="entry name" value="NusB_RsmB_TIM44"/>
</dbReference>
<evidence type="ECO:0000256" key="2">
    <source>
        <dbReference type="ARBA" id="ARBA00022679"/>
    </source>
</evidence>
<gene>
    <name evidence="7" type="ordered locus">Adeh_3970</name>
</gene>
<dbReference type="AlphaFoldDB" id="Q2IGM3"/>
<dbReference type="SUPFAM" id="SSF48013">
    <property type="entry name" value="NusB-like"/>
    <property type="match status" value="1"/>
</dbReference>
<dbReference type="InterPro" id="IPR049560">
    <property type="entry name" value="MeTrfase_RsmB-F_NOP2_cat"/>
</dbReference>
<dbReference type="HOGENOM" id="CLU_005316_0_3_7"/>
<dbReference type="KEGG" id="ade:Adeh_3970"/>
<evidence type="ECO:0000256" key="1">
    <source>
        <dbReference type="ARBA" id="ARBA00022603"/>
    </source>
</evidence>
<feature type="binding site" evidence="5">
    <location>
        <begin position="268"/>
        <end position="274"/>
    </location>
    <ligand>
        <name>S-adenosyl-L-methionine</name>
        <dbReference type="ChEBI" id="CHEBI:59789"/>
    </ligand>
</feature>
<dbReference type="Pfam" id="PF01029">
    <property type="entry name" value="NusB"/>
    <property type="match status" value="1"/>
</dbReference>
<keyword evidence="1 5" id="KW-0489">Methyltransferase</keyword>
<dbReference type="GO" id="GO:0003723">
    <property type="term" value="F:RNA binding"/>
    <property type="evidence" value="ECO:0007669"/>
    <property type="project" value="UniProtKB-UniRule"/>
</dbReference>
<feature type="binding site" evidence="5">
    <location>
        <position position="319"/>
    </location>
    <ligand>
        <name>S-adenosyl-L-methionine</name>
        <dbReference type="ChEBI" id="CHEBI:59789"/>
    </ligand>
</feature>
<dbReference type="InterPro" id="IPR029063">
    <property type="entry name" value="SAM-dependent_MTases_sf"/>
</dbReference>
<feature type="active site" description="Nucleophile" evidence="5">
    <location>
        <position position="391"/>
    </location>
</feature>
<dbReference type="RefSeq" id="WP_011423016.1">
    <property type="nucleotide sequence ID" value="NC_007760.1"/>
</dbReference>
<dbReference type="InterPro" id="IPR023267">
    <property type="entry name" value="RCMT"/>
</dbReference>